<sequence>MKKNLKKITAVGLTALLGAGLLAGCGGDGKSGGSKDGKVELVMSVWDSDQQPVMEKMAEAYNKEHPDVEVTTQLTTWSEYWTKLEASATGGSAPDIITMNVLHVEEYADAGILMDLTDAEAESDLKIHENFPAPLVDGYTVDGKLYGIPKDFDTNAVFYNKEIFDQAGVAYPQDGWTFEDFRKTCEDLQAAGLPEGVYPTAINRNSGQTTYDATVYANGGYFLSEGNEKSGWGEQATIDGIQPWLDLVLDGLSPTLQQMSDTDPDAMFQGGQLAMYFSGNYMITSYNKTLEGKYGIAKRPTFNGKDTDIINGLAFSVSANTEHPEEAKEFALWLGSEEAQKIQGESGVCISARNDCQQYFVDAHDEVDCQVFLDNVANSELLPHCKVTSELSQVEKKYLEPAWKGETNLADACKNIAKEQDPILEKMNSK</sequence>
<gene>
    <name evidence="5" type="ORF">H6A32_07225</name>
</gene>
<feature type="signal peptide" evidence="4">
    <location>
        <begin position="1"/>
        <end position="23"/>
    </location>
</feature>
<proteinExistence type="inferred from homology"/>
<dbReference type="PANTHER" id="PTHR30061">
    <property type="entry name" value="MALTOSE-BINDING PERIPLASMIC PROTEIN"/>
    <property type="match status" value="1"/>
</dbReference>
<keyword evidence="3 4" id="KW-0732">Signal</keyword>
<accession>A0ABS2EGQ6</accession>
<keyword evidence="6" id="KW-1185">Reference proteome</keyword>
<keyword evidence="2" id="KW-0813">Transport</keyword>
<dbReference type="RefSeq" id="WP_204864017.1">
    <property type="nucleotide sequence ID" value="NZ_JACJKH010000010.1"/>
</dbReference>
<evidence type="ECO:0000256" key="4">
    <source>
        <dbReference type="SAM" id="SignalP"/>
    </source>
</evidence>
<dbReference type="InterPro" id="IPR006059">
    <property type="entry name" value="SBP"/>
</dbReference>
<dbReference type="Gene3D" id="3.40.190.10">
    <property type="entry name" value="Periplasmic binding protein-like II"/>
    <property type="match status" value="1"/>
</dbReference>
<evidence type="ECO:0000256" key="3">
    <source>
        <dbReference type="ARBA" id="ARBA00022729"/>
    </source>
</evidence>
<organism evidence="5 6">
    <name type="scientific">Drancourtella massiliensis</name>
    <dbReference type="NCBI Taxonomy" id="1632013"/>
    <lineage>
        <taxon>Bacteria</taxon>
        <taxon>Bacillati</taxon>
        <taxon>Bacillota</taxon>
        <taxon>Clostridia</taxon>
        <taxon>Eubacteriales</taxon>
        <taxon>Oscillospiraceae</taxon>
        <taxon>Drancourtella</taxon>
    </lineage>
</organism>
<dbReference type="PROSITE" id="PS51257">
    <property type="entry name" value="PROKAR_LIPOPROTEIN"/>
    <property type="match status" value="1"/>
</dbReference>
<evidence type="ECO:0000256" key="1">
    <source>
        <dbReference type="ARBA" id="ARBA00008520"/>
    </source>
</evidence>
<name>A0ABS2EGQ6_9FIRM</name>
<feature type="chain" id="PRO_5046704232" evidence="4">
    <location>
        <begin position="24"/>
        <end position="430"/>
    </location>
</feature>
<protein>
    <submittedName>
        <fullName evidence="5">Sugar ABC transporter substrate-binding protein</fullName>
    </submittedName>
</protein>
<dbReference type="EMBL" id="JACJKH010000010">
    <property type="protein sequence ID" value="MBM6744101.1"/>
    <property type="molecule type" value="Genomic_DNA"/>
</dbReference>
<dbReference type="SUPFAM" id="SSF53850">
    <property type="entry name" value="Periplasmic binding protein-like II"/>
    <property type="match status" value="1"/>
</dbReference>
<evidence type="ECO:0000256" key="2">
    <source>
        <dbReference type="ARBA" id="ARBA00022448"/>
    </source>
</evidence>
<dbReference type="Pfam" id="PF01547">
    <property type="entry name" value="SBP_bac_1"/>
    <property type="match status" value="1"/>
</dbReference>
<comment type="similarity">
    <text evidence="1">Belongs to the bacterial solute-binding protein 1 family.</text>
</comment>
<reference evidence="5 6" key="1">
    <citation type="journal article" date="2021" name="Sci. Rep.">
        <title>The distribution of antibiotic resistance genes in chicken gut microbiota commensals.</title>
        <authorList>
            <person name="Juricova H."/>
            <person name="Matiasovicova J."/>
            <person name="Kubasova T."/>
            <person name="Cejkova D."/>
            <person name="Rychlik I."/>
        </authorList>
    </citation>
    <scope>NUCLEOTIDE SEQUENCE [LARGE SCALE GENOMIC DNA]</scope>
    <source>
        <strain evidence="5 6">An770</strain>
    </source>
</reference>
<dbReference type="PANTHER" id="PTHR30061:SF50">
    <property type="entry name" value="MALTOSE_MALTODEXTRIN-BINDING PERIPLASMIC PROTEIN"/>
    <property type="match status" value="1"/>
</dbReference>
<evidence type="ECO:0000313" key="6">
    <source>
        <dbReference type="Proteomes" id="UP000775686"/>
    </source>
</evidence>
<evidence type="ECO:0000313" key="5">
    <source>
        <dbReference type="EMBL" id="MBM6744101.1"/>
    </source>
</evidence>
<comment type="caution">
    <text evidence="5">The sequence shown here is derived from an EMBL/GenBank/DDBJ whole genome shotgun (WGS) entry which is preliminary data.</text>
</comment>
<dbReference type="CDD" id="cd13585">
    <property type="entry name" value="PBP2_TMBP_like"/>
    <property type="match status" value="1"/>
</dbReference>
<dbReference type="Proteomes" id="UP000775686">
    <property type="component" value="Unassembled WGS sequence"/>
</dbReference>